<dbReference type="AlphaFoldDB" id="A0AAV3PD96"/>
<comment type="caution">
    <text evidence="2">The sequence shown here is derived from an EMBL/GenBank/DDBJ whole genome shotgun (WGS) entry which is preliminary data.</text>
</comment>
<keyword evidence="3" id="KW-1185">Reference proteome</keyword>
<organism evidence="2 3">
    <name type="scientific">Lithospermum erythrorhizon</name>
    <name type="common">Purple gromwell</name>
    <name type="synonym">Lithospermum officinale var. erythrorhizon</name>
    <dbReference type="NCBI Taxonomy" id="34254"/>
    <lineage>
        <taxon>Eukaryota</taxon>
        <taxon>Viridiplantae</taxon>
        <taxon>Streptophyta</taxon>
        <taxon>Embryophyta</taxon>
        <taxon>Tracheophyta</taxon>
        <taxon>Spermatophyta</taxon>
        <taxon>Magnoliopsida</taxon>
        <taxon>eudicotyledons</taxon>
        <taxon>Gunneridae</taxon>
        <taxon>Pentapetalae</taxon>
        <taxon>asterids</taxon>
        <taxon>lamiids</taxon>
        <taxon>Boraginales</taxon>
        <taxon>Boraginaceae</taxon>
        <taxon>Boraginoideae</taxon>
        <taxon>Lithospermeae</taxon>
        <taxon>Lithospermum</taxon>
    </lineage>
</organism>
<dbReference type="EMBL" id="BAABME010001369">
    <property type="protein sequence ID" value="GAA0149236.1"/>
    <property type="molecule type" value="Genomic_DNA"/>
</dbReference>
<evidence type="ECO:0000259" key="1">
    <source>
        <dbReference type="Pfam" id="PF13966"/>
    </source>
</evidence>
<dbReference type="Pfam" id="PF13966">
    <property type="entry name" value="zf-RVT"/>
    <property type="match status" value="1"/>
</dbReference>
<evidence type="ECO:0000313" key="2">
    <source>
        <dbReference type="EMBL" id="GAA0149236.1"/>
    </source>
</evidence>
<reference evidence="2 3" key="1">
    <citation type="submission" date="2024-01" db="EMBL/GenBank/DDBJ databases">
        <title>The complete chloroplast genome sequence of Lithospermum erythrorhizon: insights into the phylogenetic relationship among Boraginaceae species and the maternal lineages of purple gromwells.</title>
        <authorList>
            <person name="Okada T."/>
            <person name="Watanabe K."/>
        </authorList>
    </citation>
    <scope>NUCLEOTIDE SEQUENCE [LARGE SCALE GENOMIC DNA]</scope>
</reference>
<dbReference type="Proteomes" id="UP001454036">
    <property type="component" value="Unassembled WGS sequence"/>
</dbReference>
<evidence type="ECO:0000313" key="3">
    <source>
        <dbReference type="Proteomes" id="UP001454036"/>
    </source>
</evidence>
<name>A0AAV3PD96_LITER</name>
<gene>
    <name evidence="2" type="ORF">LIER_08464</name>
</gene>
<protein>
    <recommendedName>
        <fullName evidence="1">Reverse transcriptase zinc-binding domain-containing protein</fullName>
    </recommendedName>
</protein>
<dbReference type="InterPro" id="IPR026960">
    <property type="entry name" value="RVT-Znf"/>
</dbReference>
<sequence length="136" mass="16176">MWGVGGDYVHRQLWEEIRFRRERNRLSTKDRLCSWGMEVDPNYILCGEIETHDHLFFEGHFSAQVWRMILLRLKEYRGTQAWAWEKTWVEQTMGGMSMKQRLAGCFYYHSCEDLGAETIDVLGGVLRIRKAFCKGY</sequence>
<accession>A0AAV3PD96</accession>
<feature type="domain" description="Reverse transcriptase zinc-binding" evidence="1">
    <location>
        <begin position="22"/>
        <end position="66"/>
    </location>
</feature>
<proteinExistence type="predicted"/>